<dbReference type="AlphaFoldDB" id="A0A2N0I3N0"/>
<keyword evidence="1" id="KW-0812">Transmembrane</keyword>
<keyword evidence="2" id="KW-0328">Glycosyltransferase</keyword>
<feature type="transmembrane region" description="Helical" evidence="1">
    <location>
        <begin position="244"/>
        <end position="265"/>
    </location>
</feature>
<feature type="transmembrane region" description="Helical" evidence="1">
    <location>
        <begin position="119"/>
        <end position="136"/>
    </location>
</feature>
<proteinExistence type="predicted"/>
<feature type="transmembrane region" description="Helical" evidence="1">
    <location>
        <begin position="86"/>
        <end position="107"/>
    </location>
</feature>
<protein>
    <submittedName>
        <fullName evidence="2">Dolichyl-phosphate-mannose-protein mannosyltransferase</fullName>
    </submittedName>
</protein>
<evidence type="ECO:0000256" key="1">
    <source>
        <dbReference type="SAM" id="Phobius"/>
    </source>
</evidence>
<keyword evidence="1" id="KW-1133">Transmembrane helix</keyword>
<sequence length="481" mass="53967">MLLLVGLALRIATFGDPNLHVDEAWYFLVGHEMHHGAIPYVTIWDRKPVGLFLLYYLFAGISTSVLAYQIPALLFASATAWVIARIAARLTGAQGAVLAGASYLLMLGPLEGFGGQTPVFYNLLIAGAAWLVLQSLDALDAGRPGWRMVAAMALAGTALTFKQTTMFEAAFLGLFAAWRLWRSPAPRRLTCLWVALWIAVGAAPTLACAAWYSGAGYWSEYWQAMYYSNVRKSSTQPLELVLNISRFVLATYPLWGLYLLSLLASEEKNKKTIATRFCTLWIASSMCGIAIIPNFYVHYAIPIVSPFLLYISLIFDRRDIGFFCFTFVLLFTMVLFNPANRLDRKSSIESTHAMVRDIAANRTRGGLFVFDGPSYVYAIAEERPPGRLVFPYHFSQGDERNVSHIDTAAETRRILRNKPEFVMLAPFDITYPSNVETRQMVETYVFSRCTLLDTQLMYDIYETTLIGLWGKCKDGPGYIDY</sequence>
<name>A0A2N0I3N0_9SPHN</name>
<feature type="transmembrane region" description="Helical" evidence="1">
    <location>
        <begin position="190"/>
        <end position="212"/>
    </location>
</feature>
<keyword evidence="1" id="KW-0472">Membrane</keyword>
<reference evidence="2 3" key="1">
    <citation type="submission" date="2017-11" db="EMBL/GenBank/DDBJ databases">
        <title>Genomic Encyclopedia of Type Strains, Phase III (KMG-III): the genomes of soil and plant-associated and newly described type strains.</title>
        <authorList>
            <person name="Whitman W."/>
        </authorList>
    </citation>
    <scope>NUCLEOTIDE SEQUENCE [LARGE SCALE GENOMIC DNA]</scope>
    <source>
        <strain evidence="2 3">CGMCC 1.12274</strain>
    </source>
</reference>
<comment type="caution">
    <text evidence="2">The sequence shown here is derived from an EMBL/GenBank/DDBJ whole genome shotgun (WGS) entry which is preliminary data.</text>
</comment>
<keyword evidence="3" id="KW-1185">Reference proteome</keyword>
<feature type="transmembrane region" description="Helical" evidence="1">
    <location>
        <begin position="277"/>
        <end position="300"/>
    </location>
</feature>
<feature type="transmembrane region" description="Helical" evidence="1">
    <location>
        <begin position="53"/>
        <end position="74"/>
    </location>
</feature>
<dbReference type="Proteomes" id="UP000232587">
    <property type="component" value="Unassembled WGS sequence"/>
</dbReference>
<evidence type="ECO:0000313" key="3">
    <source>
        <dbReference type="Proteomes" id="UP000232587"/>
    </source>
</evidence>
<evidence type="ECO:0000313" key="2">
    <source>
        <dbReference type="EMBL" id="PKB25770.1"/>
    </source>
</evidence>
<gene>
    <name evidence="2" type="ORF">B0I00_0977</name>
</gene>
<dbReference type="EMBL" id="PHUF01000002">
    <property type="protein sequence ID" value="PKB25770.1"/>
    <property type="molecule type" value="Genomic_DNA"/>
</dbReference>
<dbReference type="GO" id="GO:0016757">
    <property type="term" value="F:glycosyltransferase activity"/>
    <property type="evidence" value="ECO:0007669"/>
    <property type="project" value="UniProtKB-KW"/>
</dbReference>
<accession>A0A2N0I3N0</accession>
<organism evidence="2 3">
    <name type="scientific">Novosphingobium kunmingense</name>
    <dbReference type="NCBI Taxonomy" id="1211806"/>
    <lineage>
        <taxon>Bacteria</taxon>
        <taxon>Pseudomonadati</taxon>
        <taxon>Pseudomonadota</taxon>
        <taxon>Alphaproteobacteria</taxon>
        <taxon>Sphingomonadales</taxon>
        <taxon>Sphingomonadaceae</taxon>
        <taxon>Novosphingobium</taxon>
    </lineage>
</organism>
<keyword evidence="2" id="KW-0808">Transferase</keyword>
<feature type="transmembrane region" description="Helical" evidence="1">
    <location>
        <begin position="148"/>
        <end position="178"/>
    </location>
</feature>
<feature type="transmembrane region" description="Helical" evidence="1">
    <location>
        <begin position="320"/>
        <end position="339"/>
    </location>
</feature>